<evidence type="ECO:0000313" key="3">
    <source>
        <dbReference type="EMBL" id="HED11703.1"/>
    </source>
</evidence>
<name>A0A7V1LPD5_CALAY</name>
<reference evidence="3" key="1">
    <citation type="journal article" date="2020" name="mSystems">
        <title>Genome- and Community-Level Interaction Insights into Carbon Utilization and Element Cycling Functions of Hydrothermarchaeota in Hydrothermal Sediment.</title>
        <authorList>
            <person name="Zhou Z."/>
            <person name="Liu Y."/>
            <person name="Xu W."/>
            <person name="Pan J."/>
            <person name="Luo Z.H."/>
            <person name="Li M."/>
        </authorList>
    </citation>
    <scope>NUCLEOTIDE SEQUENCE [LARGE SCALE GENOMIC DNA]</scope>
    <source>
        <strain evidence="3">HyVt-456</strain>
    </source>
</reference>
<dbReference type="Gene3D" id="3.40.50.150">
    <property type="entry name" value="Vaccinia Virus protein VP39"/>
    <property type="match status" value="1"/>
</dbReference>
<proteinExistence type="inferred from homology"/>
<dbReference type="SUPFAM" id="SSF53335">
    <property type="entry name" value="S-adenosyl-L-methionine-dependent methyltransferases"/>
    <property type="match status" value="1"/>
</dbReference>
<dbReference type="Proteomes" id="UP000886005">
    <property type="component" value="Unassembled WGS sequence"/>
</dbReference>
<evidence type="ECO:0000256" key="2">
    <source>
        <dbReference type="ARBA" id="ARBA00022694"/>
    </source>
</evidence>
<dbReference type="NCBIfam" id="TIGR00452">
    <property type="entry name" value="tRNA 5-methoxyuridine(34)/uridine 5-oxyacetic acid(34) synthase CmoB"/>
    <property type="match status" value="1"/>
</dbReference>
<dbReference type="AlphaFoldDB" id="A0A7V1LPD5"/>
<dbReference type="CDD" id="cd02440">
    <property type="entry name" value="AdoMet_MTases"/>
    <property type="match status" value="1"/>
</dbReference>
<dbReference type="GO" id="GO:0016765">
    <property type="term" value="F:transferase activity, transferring alkyl or aryl (other than methyl) groups"/>
    <property type="evidence" value="ECO:0007669"/>
    <property type="project" value="InterPro"/>
</dbReference>
<evidence type="ECO:0000256" key="1">
    <source>
        <dbReference type="ARBA" id="ARBA00022679"/>
    </source>
</evidence>
<organism evidence="3">
    <name type="scientific">Caldithrix abyssi</name>
    <dbReference type="NCBI Taxonomy" id="187145"/>
    <lineage>
        <taxon>Bacteria</taxon>
        <taxon>Pseudomonadati</taxon>
        <taxon>Calditrichota</taxon>
        <taxon>Calditrichia</taxon>
        <taxon>Calditrichales</taxon>
        <taxon>Calditrichaceae</taxon>
        <taxon>Caldithrix</taxon>
    </lineage>
</organism>
<comment type="caution">
    <text evidence="3">The sequence shown here is derived from an EMBL/GenBank/DDBJ whole genome shotgun (WGS) entry which is preliminary data.</text>
</comment>
<accession>A0A7V1LPD5</accession>
<protein>
    <submittedName>
        <fullName evidence="3">tRNA 5-methoxyuridine(34)/uridine 5-oxyacetic acid(34) synthase CmoB</fullName>
    </submittedName>
</protein>
<gene>
    <name evidence="3" type="primary">cmoB</name>
    <name evidence="3" type="ORF">ENJ10_13505</name>
</gene>
<dbReference type="EMBL" id="DRLD01000380">
    <property type="protein sequence ID" value="HED11703.1"/>
    <property type="molecule type" value="Genomic_DNA"/>
</dbReference>
<dbReference type="GO" id="GO:0002098">
    <property type="term" value="P:tRNA wobble uridine modification"/>
    <property type="evidence" value="ECO:0007669"/>
    <property type="project" value="InterPro"/>
</dbReference>
<dbReference type="InterPro" id="IPR010017">
    <property type="entry name" value="CmoB"/>
</dbReference>
<dbReference type="Pfam" id="PF08003">
    <property type="entry name" value="Methyltransf_9"/>
    <property type="match status" value="1"/>
</dbReference>
<dbReference type="InterPro" id="IPR027555">
    <property type="entry name" value="Mo5U34_MeTrfas-like"/>
</dbReference>
<dbReference type="HAMAP" id="MF_01590">
    <property type="entry name" value="tRNA_carboxymethyltr_CmoB"/>
    <property type="match status" value="1"/>
</dbReference>
<dbReference type="InterPro" id="IPR029063">
    <property type="entry name" value="SAM-dependent_MTases_sf"/>
</dbReference>
<keyword evidence="1" id="KW-0808">Transferase</keyword>
<keyword evidence="2" id="KW-0819">tRNA processing</keyword>
<dbReference type="NCBIfam" id="NF011650">
    <property type="entry name" value="PRK15068.1"/>
    <property type="match status" value="1"/>
</dbReference>
<sequence>MLKWDDFFRATDLPVLNDQLIRLREKEPDWFSIRNHGDYEKWRQALQAIHDLVPPSPAITTDFSNDSLRIGRAGDIPEANRQRLRVLLMNFHPWRKGPFEFFGIPIDTEWRSDWKWKRLLPHISPLKDRLVLDIGSGNGYFSWRMQAAGARAVLAVDPMLLYTMQFQLVASYARQPRVLQLPLPFEALDRRRSVFDTVFSLGVLYHRRSPMDHLLDIRNVLRPDGELVLETLVIEGKRGMVFVPPGRYARMRNVWFIPAPLTLTEWLNRCGFTDIRVAGLNVTSTEEQRRTAWMTYESLADFLDRNDPSKTVEGHPRPQRALLIARRA</sequence>